<comment type="pathway">
    <text evidence="1">Lipid metabolism.</text>
</comment>
<keyword evidence="4" id="KW-0812">Transmembrane</keyword>
<evidence type="ECO:0000313" key="6">
    <source>
        <dbReference type="EMBL" id="NYZ21370.1"/>
    </source>
</evidence>
<dbReference type="PANTHER" id="PTHR10434:SF40">
    <property type="entry name" value="1-ACYL-SN-GLYCEROL-3-PHOSPHATE ACYLTRANSFERASE"/>
    <property type="match status" value="1"/>
</dbReference>
<keyword evidence="4" id="KW-1133">Transmembrane helix</keyword>
<dbReference type="GO" id="GO:0016746">
    <property type="term" value="F:acyltransferase activity"/>
    <property type="evidence" value="ECO:0007669"/>
    <property type="project" value="UniProtKB-KW"/>
</dbReference>
<dbReference type="Proteomes" id="UP000584642">
    <property type="component" value="Unassembled WGS sequence"/>
</dbReference>
<evidence type="ECO:0000256" key="2">
    <source>
        <dbReference type="ARBA" id="ARBA00022679"/>
    </source>
</evidence>
<comment type="caution">
    <text evidence="6">The sequence shown here is derived from an EMBL/GenBank/DDBJ whole genome shotgun (WGS) entry which is preliminary data.</text>
</comment>
<keyword evidence="7" id="KW-1185">Reference proteome</keyword>
<reference evidence="6 7" key="1">
    <citation type="submission" date="2020-05" db="EMBL/GenBank/DDBJ databases">
        <title>Azospirillum oleiclasticum sp. nov, a nitrogen-fixing and heavy crude oil-emulsifying bacterium isolated from the crude oil of Yumen Oilfield.</title>
        <authorList>
            <person name="Wu D."/>
            <person name="Cai M."/>
            <person name="Zhang X."/>
        </authorList>
    </citation>
    <scope>NUCLEOTIDE SEQUENCE [LARGE SCALE GENOMIC DNA]</scope>
    <source>
        <strain evidence="6 7">ROY-1-1-2</strain>
    </source>
</reference>
<dbReference type="InterPro" id="IPR002123">
    <property type="entry name" value="Plipid/glycerol_acylTrfase"/>
</dbReference>
<dbReference type="Pfam" id="PF01553">
    <property type="entry name" value="Acyltransferase"/>
    <property type="match status" value="1"/>
</dbReference>
<dbReference type="EMBL" id="JABFDB010000011">
    <property type="protein sequence ID" value="NYZ21370.1"/>
    <property type="molecule type" value="Genomic_DNA"/>
</dbReference>
<gene>
    <name evidence="6" type="ORF">HND93_16770</name>
</gene>
<dbReference type="SMART" id="SM00563">
    <property type="entry name" value="PlsC"/>
    <property type="match status" value="1"/>
</dbReference>
<dbReference type="RefSeq" id="WP_180283131.1">
    <property type="nucleotide sequence ID" value="NZ_JABFDB010000011.1"/>
</dbReference>
<dbReference type="CDD" id="cd07989">
    <property type="entry name" value="LPLAT_AGPAT-like"/>
    <property type="match status" value="1"/>
</dbReference>
<evidence type="ECO:0000256" key="4">
    <source>
        <dbReference type="SAM" id="Phobius"/>
    </source>
</evidence>
<dbReference type="PROSITE" id="PS51257">
    <property type="entry name" value="PROKAR_LIPOPROTEIN"/>
    <property type="match status" value="1"/>
</dbReference>
<evidence type="ECO:0000256" key="1">
    <source>
        <dbReference type="ARBA" id="ARBA00005189"/>
    </source>
</evidence>
<keyword evidence="3 6" id="KW-0012">Acyltransferase</keyword>
<dbReference type="PANTHER" id="PTHR10434">
    <property type="entry name" value="1-ACYL-SN-GLYCEROL-3-PHOSPHATE ACYLTRANSFERASE"/>
    <property type="match status" value="1"/>
</dbReference>
<accession>A0ABX2TC47</accession>
<feature type="transmembrane region" description="Helical" evidence="4">
    <location>
        <begin position="6"/>
        <end position="30"/>
    </location>
</feature>
<keyword evidence="4" id="KW-0472">Membrane</keyword>
<organism evidence="6 7">
    <name type="scientific">Azospirillum oleiclasticum</name>
    <dbReference type="NCBI Taxonomy" id="2735135"/>
    <lineage>
        <taxon>Bacteria</taxon>
        <taxon>Pseudomonadati</taxon>
        <taxon>Pseudomonadota</taxon>
        <taxon>Alphaproteobacteria</taxon>
        <taxon>Rhodospirillales</taxon>
        <taxon>Azospirillaceae</taxon>
        <taxon>Azospirillum</taxon>
    </lineage>
</organism>
<feature type="domain" description="Phospholipid/glycerol acyltransferase" evidence="5">
    <location>
        <begin position="71"/>
        <end position="185"/>
    </location>
</feature>
<keyword evidence="2" id="KW-0808">Transferase</keyword>
<evidence type="ECO:0000313" key="7">
    <source>
        <dbReference type="Proteomes" id="UP000584642"/>
    </source>
</evidence>
<protein>
    <submittedName>
        <fullName evidence="6">1-acyl-sn-glycerol-3-phosphate acyltransferase</fullName>
    </submittedName>
</protein>
<evidence type="ECO:0000256" key="3">
    <source>
        <dbReference type="ARBA" id="ARBA00023315"/>
    </source>
</evidence>
<evidence type="ECO:0000259" key="5">
    <source>
        <dbReference type="SMART" id="SM00563"/>
    </source>
</evidence>
<proteinExistence type="predicted"/>
<sequence length="257" mass="28292">MIALRSLLFNIAFYGWTTIACFGLLWMLLLPRRRMIAVVRWYLDTVGWLERVILGLDYEVRGRENLPAGACIVAAKHQSAWETMKLHALFGDPAIVLKRELTWIPIWGWYARKARMIAVDRGARGKALSSMIENSRPVAAEGRPIVIFPQGTRTAPGAYRGYRVGVGALYEQLRLPIVPVALNSGVFWGRNSFMKRSGTIVVEILPPIQPGLPRAQAMAELESRLEAATDRLVVAAGGPPTVRNATAAPARAVAPAP</sequence>
<dbReference type="SUPFAM" id="SSF69593">
    <property type="entry name" value="Glycerol-3-phosphate (1)-acyltransferase"/>
    <property type="match status" value="1"/>
</dbReference>
<name>A0ABX2TC47_9PROT</name>